<feature type="DNA-binding region" description="OmpR/PhoB-type" evidence="7">
    <location>
        <begin position="129"/>
        <end position="229"/>
    </location>
</feature>
<evidence type="ECO:0000259" key="9">
    <source>
        <dbReference type="PROSITE" id="PS51755"/>
    </source>
</evidence>
<dbReference type="CDD" id="cd00383">
    <property type="entry name" value="trans_reg_C"/>
    <property type="match status" value="1"/>
</dbReference>
<dbReference type="Pfam" id="PF00486">
    <property type="entry name" value="Trans_reg_C"/>
    <property type="match status" value="1"/>
</dbReference>
<evidence type="ECO:0000256" key="2">
    <source>
        <dbReference type="ARBA" id="ARBA00023012"/>
    </source>
</evidence>
<evidence type="ECO:0000256" key="7">
    <source>
        <dbReference type="PROSITE-ProRule" id="PRU01091"/>
    </source>
</evidence>
<dbReference type="SUPFAM" id="SSF52172">
    <property type="entry name" value="CheY-like"/>
    <property type="match status" value="1"/>
</dbReference>
<accession>A0AAV5AYM2</accession>
<dbReference type="SMART" id="SM00448">
    <property type="entry name" value="REC"/>
    <property type="match status" value="1"/>
</dbReference>
<comment type="caution">
    <text evidence="10">The sequence shown here is derived from an EMBL/GenBank/DDBJ whole genome shotgun (WGS) entry which is preliminary data.</text>
</comment>
<evidence type="ECO:0000256" key="1">
    <source>
        <dbReference type="ARBA" id="ARBA00022553"/>
    </source>
</evidence>
<evidence type="ECO:0000256" key="5">
    <source>
        <dbReference type="ARBA" id="ARBA00023163"/>
    </source>
</evidence>
<reference evidence="10" key="1">
    <citation type="journal article" date="2022" name="Int. J. Syst. Evol. Microbiol.">
        <title>Granulimonas faecalis gen. nov., sp. nov., and Leptogranulimonas caecicola gen. nov., sp. nov., novel lactate-producing Atopobiaceae bacteria isolated from mouse intestines, and an emended description of the family Atopobiaceae.</title>
        <authorList>
            <person name="Morinaga K."/>
            <person name="Kusada H."/>
            <person name="Sakamoto S."/>
            <person name="Murakami T."/>
            <person name="Toyoda A."/>
            <person name="Mori H."/>
            <person name="Meng X.Y."/>
            <person name="Takashino M."/>
            <person name="Murotomi K."/>
            <person name="Tamaki H."/>
        </authorList>
    </citation>
    <scope>NUCLEOTIDE SEQUENCE</scope>
    <source>
        <strain evidence="10">OPF53</strain>
    </source>
</reference>
<gene>
    <name evidence="10" type="ORF">ATOP_00470</name>
</gene>
<dbReference type="PROSITE" id="PS51755">
    <property type="entry name" value="OMPR_PHOB"/>
    <property type="match status" value="1"/>
</dbReference>
<dbReference type="Gene3D" id="1.10.10.10">
    <property type="entry name" value="Winged helix-like DNA-binding domain superfamily/Winged helix DNA-binding domain"/>
    <property type="match status" value="1"/>
</dbReference>
<evidence type="ECO:0000256" key="6">
    <source>
        <dbReference type="PROSITE-ProRule" id="PRU00169"/>
    </source>
</evidence>
<name>A0AAV5AYM2_9ACTN</name>
<dbReference type="Proteomes" id="UP001055025">
    <property type="component" value="Unassembled WGS sequence"/>
</dbReference>
<dbReference type="PANTHER" id="PTHR48111:SF1">
    <property type="entry name" value="TWO-COMPONENT RESPONSE REGULATOR ORR33"/>
    <property type="match status" value="1"/>
</dbReference>
<evidence type="ECO:0000256" key="3">
    <source>
        <dbReference type="ARBA" id="ARBA00023015"/>
    </source>
</evidence>
<dbReference type="GO" id="GO:0032993">
    <property type="term" value="C:protein-DNA complex"/>
    <property type="evidence" value="ECO:0007669"/>
    <property type="project" value="TreeGrafter"/>
</dbReference>
<sequence length="231" mass="25477">MSTVCVVDDNPELLDLVGAFLVNDGFDARLFPTGEDFLAGLMAIDPDLVVLDLMLPGLDGFEVLRQVRARSSVPVIILTARGDDGDYCRGLALGADDYVAKPFKPHLLMARIKALLRRVDYDRPESDTGQPVSLGNVGFDPARNQFVVEGKPLGLTAQERRLLSFFLEHPGEALSRDRLLEAVWGFEEGRITQTRAVDEANRRLRKKLLAAGATAYNRTVRGVGYEFSDGR</sequence>
<dbReference type="Pfam" id="PF00072">
    <property type="entry name" value="Response_reg"/>
    <property type="match status" value="1"/>
</dbReference>
<dbReference type="PROSITE" id="PS50110">
    <property type="entry name" value="RESPONSE_REGULATORY"/>
    <property type="match status" value="1"/>
</dbReference>
<keyword evidence="11" id="KW-1185">Reference proteome</keyword>
<dbReference type="PANTHER" id="PTHR48111">
    <property type="entry name" value="REGULATOR OF RPOS"/>
    <property type="match status" value="1"/>
</dbReference>
<dbReference type="SUPFAM" id="SSF46894">
    <property type="entry name" value="C-terminal effector domain of the bipartite response regulators"/>
    <property type="match status" value="1"/>
</dbReference>
<organism evidence="10 11">
    <name type="scientific">Granulimonas faecalis</name>
    <dbReference type="NCBI Taxonomy" id="2894155"/>
    <lineage>
        <taxon>Bacteria</taxon>
        <taxon>Bacillati</taxon>
        <taxon>Actinomycetota</taxon>
        <taxon>Coriobacteriia</taxon>
        <taxon>Coriobacteriales</taxon>
        <taxon>Kribbibacteriaceae</taxon>
        <taxon>Granulimonas</taxon>
    </lineage>
</organism>
<dbReference type="InterPro" id="IPR001789">
    <property type="entry name" value="Sig_transdc_resp-reg_receiver"/>
</dbReference>
<dbReference type="InterPro" id="IPR036388">
    <property type="entry name" value="WH-like_DNA-bd_sf"/>
</dbReference>
<keyword evidence="5" id="KW-0804">Transcription</keyword>
<dbReference type="EMBL" id="BQKC01000001">
    <property type="protein sequence ID" value="GJM54392.1"/>
    <property type="molecule type" value="Genomic_DNA"/>
</dbReference>
<feature type="domain" description="OmpR/PhoB-type" evidence="9">
    <location>
        <begin position="129"/>
        <end position="229"/>
    </location>
</feature>
<dbReference type="SMART" id="SM00862">
    <property type="entry name" value="Trans_reg_C"/>
    <property type="match status" value="1"/>
</dbReference>
<dbReference type="GO" id="GO:0000156">
    <property type="term" value="F:phosphorelay response regulator activity"/>
    <property type="evidence" value="ECO:0007669"/>
    <property type="project" value="TreeGrafter"/>
</dbReference>
<dbReference type="InterPro" id="IPR016032">
    <property type="entry name" value="Sig_transdc_resp-reg_C-effctor"/>
</dbReference>
<evidence type="ECO:0000313" key="10">
    <source>
        <dbReference type="EMBL" id="GJM54392.1"/>
    </source>
</evidence>
<proteinExistence type="predicted"/>
<dbReference type="Gene3D" id="3.40.50.2300">
    <property type="match status" value="1"/>
</dbReference>
<feature type="modified residue" description="4-aspartylphosphate" evidence="6">
    <location>
        <position position="52"/>
    </location>
</feature>
<dbReference type="RefSeq" id="WP_265590418.1">
    <property type="nucleotide sequence ID" value="NZ_BQKC01000001.1"/>
</dbReference>
<dbReference type="AlphaFoldDB" id="A0AAV5AYM2"/>
<dbReference type="GO" id="GO:0000976">
    <property type="term" value="F:transcription cis-regulatory region binding"/>
    <property type="evidence" value="ECO:0007669"/>
    <property type="project" value="TreeGrafter"/>
</dbReference>
<keyword evidence="2" id="KW-0902">Two-component regulatory system</keyword>
<protein>
    <submittedName>
        <fullName evidence="10">DNA-binding response regulator</fullName>
    </submittedName>
</protein>
<evidence type="ECO:0000259" key="8">
    <source>
        <dbReference type="PROSITE" id="PS50110"/>
    </source>
</evidence>
<keyword evidence="4 7" id="KW-0238">DNA-binding</keyword>
<feature type="domain" description="Response regulatory" evidence="8">
    <location>
        <begin position="3"/>
        <end position="116"/>
    </location>
</feature>
<dbReference type="Gene3D" id="6.10.250.690">
    <property type="match status" value="1"/>
</dbReference>
<dbReference type="GO" id="GO:0005829">
    <property type="term" value="C:cytosol"/>
    <property type="evidence" value="ECO:0007669"/>
    <property type="project" value="TreeGrafter"/>
</dbReference>
<keyword evidence="3" id="KW-0805">Transcription regulation</keyword>
<dbReference type="InterPro" id="IPR039420">
    <property type="entry name" value="WalR-like"/>
</dbReference>
<keyword evidence="1 6" id="KW-0597">Phosphoprotein</keyword>
<dbReference type="InterPro" id="IPR001867">
    <property type="entry name" value="OmpR/PhoB-type_DNA-bd"/>
</dbReference>
<evidence type="ECO:0000256" key="4">
    <source>
        <dbReference type="ARBA" id="ARBA00023125"/>
    </source>
</evidence>
<dbReference type="InterPro" id="IPR011006">
    <property type="entry name" value="CheY-like_superfamily"/>
</dbReference>
<dbReference type="GO" id="GO:0006355">
    <property type="term" value="P:regulation of DNA-templated transcription"/>
    <property type="evidence" value="ECO:0007669"/>
    <property type="project" value="InterPro"/>
</dbReference>
<evidence type="ECO:0000313" key="11">
    <source>
        <dbReference type="Proteomes" id="UP001055025"/>
    </source>
</evidence>